<feature type="compositionally biased region" description="Acidic residues" evidence="1">
    <location>
        <begin position="210"/>
        <end position="230"/>
    </location>
</feature>
<dbReference type="Pfam" id="PF13324">
    <property type="entry name" value="GCIP_N"/>
    <property type="match status" value="1"/>
</dbReference>
<dbReference type="Proteomes" id="UP000000707">
    <property type="component" value="Unassembled WGS sequence"/>
</dbReference>
<dbReference type="PANTHER" id="PTHR15492:SF1">
    <property type="entry name" value="CYCLIN-D1-BINDING PROTEIN 1"/>
    <property type="match status" value="1"/>
</dbReference>
<dbReference type="Gene3D" id="1.20.1420.10">
    <property type="entry name" value="Talin, central domain"/>
    <property type="match status" value="1"/>
</dbReference>
<feature type="region of interest" description="Disordered" evidence="1">
    <location>
        <begin position="210"/>
        <end position="241"/>
    </location>
</feature>
<dbReference type="RefSeq" id="XP_006686903.1">
    <property type="nucleotide sequence ID" value="XM_006686840.1"/>
</dbReference>
<gene>
    <name evidence="3" type="ORF">CANTEDRAFT_114424</name>
</gene>
<reference evidence="3 4" key="1">
    <citation type="journal article" date="2011" name="Proc. Natl. Acad. Sci. U.S.A.">
        <title>Comparative genomics of xylose-fermenting fungi for enhanced biofuel production.</title>
        <authorList>
            <person name="Wohlbach D.J."/>
            <person name="Kuo A."/>
            <person name="Sato T.K."/>
            <person name="Potts K.M."/>
            <person name="Salamov A.A."/>
            <person name="LaButti K.M."/>
            <person name="Sun H."/>
            <person name="Clum A."/>
            <person name="Pangilinan J.L."/>
            <person name="Lindquist E.A."/>
            <person name="Lucas S."/>
            <person name="Lapidus A."/>
            <person name="Jin M."/>
            <person name="Gunawan C."/>
            <person name="Balan V."/>
            <person name="Dale B.E."/>
            <person name="Jeffries T.W."/>
            <person name="Zinkel R."/>
            <person name="Barry K.W."/>
            <person name="Grigoriev I.V."/>
            <person name="Gasch A.P."/>
        </authorList>
    </citation>
    <scope>NUCLEOTIDE SEQUENCE [LARGE SCALE GENOMIC DNA]</scope>
    <source>
        <strain evidence="4">ATCC 10573 / BCRC 21748 / CBS 615 / JCM 9827 / NBRC 10315 / NRRL Y-1498 / VKM Y-70</strain>
    </source>
</reference>
<evidence type="ECO:0000259" key="2">
    <source>
        <dbReference type="Pfam" id="PF13324"/>
    </source>
</evidence>
<sequence>MTTVSRKELKQLLKSFHEALEYWAKSLETKKSMEEIKSAQVSDPLDELTKLSKLIKAHVTKVGIIFKPDILQKQVESSYNTLQKLSESNVLLISLAAQLDPNQLSRIFYDEIIDRIKQILLSNTYLVQQLMIIEKTIEANDDGEQVPVSPLEETDGRLVSVGKIWSCCDGLAKVVADGKIGVLNSKFRQSIDLIEDGLEDFAEWVENPEAFDDEDPFGFTDDEESDEDDGATPPETDENKQELKDYGKLWLARFKLVRLLLTSISKSLPSVTSGDTINIIYQAQKAIVSNVDKLIVDLMMSSRIDADTESYAGEITRNCRNLIKVVRDVNKSNEAKVKWCDTWDTKFNKPT</sequence>
<feature type="domain" description="Cyclin-D1-binding protein 1-like N-terminal" evidence="2">
    <location>
        <begin position="47"/>
        <end position="206"/>
    </location>
</feature>
<dbReference type="GeneID" id="18247420"/>
<keyword evidence="4" id="KW-1185">Reference proteome</keyword>
<dbReference type="HOGENOM" id="CLU_067849_0_0_1"/>
<dbReference type="KEGG" id="cten:18247420"/>
<dbReference type="GO" id="GO:0005634">
    <property type="term" value="C:nucleus"/>
    <property type="evidence" value="ECO:0007669"/>
    <property type="project" value="TreeGrafter"/>
</dbReference>
<dbReference type="InterPro" id="IPR026907">
    <property type="entry name" value="GCIP-like"/>
</dbReference>
<dbReference type="PANTHER" id="PTHR15492">
    <property type="entry name" value="CYCLIN D1-BINDING PROTEIN 1"/>
    <property type="match status" value="1"/>
</dbReference>
<dbReference type="eggNOG" id="ENOG502QZAU">
    <property type="taxonomic scope" value="Eukaryota"/>
</dbReference>
<evidence type="ECO:0000313" key="3">
    <source>
        <dbReference type="EMBL" id="EGV63110.1"/>
    </source>
</evidence>
<dbReference type="OrthoDB" id="4088536at2759"/>
<organism evidence="4">
    <name type="scientific">Candida tenuis (strain ATCC 10573 / BCRC 21748 / CBS 615 / JCM 9827 / NBRC 10315 / NRRL Y-1498 / VKM Y-70)</name>
    <name type="common">Yeast</name>
    <name type="synonym">Yamadazyma tenuis</name>
    <dbReference type="NCBI Taxonomy" id="590646"/>
    <lineage>
        <taxon>Eukaryota</taxon>
        <taxon>Fungi</taxon>
        <taxon>Dikarya</taxon>
        <taxon>Ascomycota</taxon>
        <taxon>Saccharomycotina</taxon>
        <taxon>Pichiomycetes</taxon>
        <taxon>Debaryomycetaceae</taxon>
        <taxon>Yamadazyma</taxon>
    </lineage>
</organism>
<protein>
    <recommendedName>
        <fullName evidence="2">Cyclin-D1-binding protein 1-like N-terminal domain-containing protein</fullName>
    </recommendedName>
</protein>
<dbReference type="Gene3D" id="1.20.1410.10">
    <property type="entry name" value="I/LWEQ domain"/>
    <property type="match status" value="1"/>
</dbReference>
<evidence type="ECO:0000256" key="1">
    <source>
        <dbReference type="SAM" id="MobiDB-lite"/>
    </source>
</evidence>
<accession>G3B763</accession>
<dbReference type="AlphaFoldDB" id="G3B763"/>
<name>G3B763_CANTC</name>
<dbReference type="STRING" id="590646.G3B763"/>
<dbReference type="InterPro" id="IPR049317">
    <property type="entry name" value="GCIP-like_N"/>
</dbReference>
<dbReference type="EMBL" id="GL996524">
    <property type="protein sequence ID" value="EGV63110.1"/>
    <property type="molecule type" value="Genomic_DNA"/>
</dbReference>
<evidence type="ECO:0000313" key="4">
    <source>
        <dbReference type="Proteomes" id="UP000000707"/>
    </source>
</evidence>
<proteinExistence type="predicted"/>